<protein>
    <submittedName>
        <fullName evidence="4">Uncharacterized protein</fullName>
    </submittedName>
</protein>
<proteinExistence type="predicted"/>
<dbReference type="Proteomes" id="UP000038045">
    <property type="component" value="Unplaced"/>
</dbReference>
<name>A0A0N4Z9Y5_PARTI</name>
<organism evidence="3 4">
    <name type="scientific">Parastrongyloides trichosuri</name>
    <name type="common">Possum-specific nematode worm</name>
    <dbReference type="NCBI Taxonomy" id="131310"/>
    <lineage>
        <taxon>Eukaryota</taxon>
        <taxon>Metazoa</taxon>
        <taxon>Ecdysozoa</taxon>
        <taxon>Nematoda</taxon>
        <taxon>Chromadorea</taxon>
        <taxon>Rhabditida</taxon>
        <taxon>Tylenchina</taxon>
        <taxon>Panagrolaimomorpha</taxon>
        <taxon>Strongyloidoidea</taxon>
        <taxon>Strongyloididae</taxon>
        <taxon>Parastrongyloides</taxon>
    </lineage>
</organism>
<feature type="compositionally biased region" description="Polar residues" evidence="1">
    <location>
        <begin position="168"/>
        <end position="177"/>
    </location>
</feature>
<feature type="compositionally biased region" description="Low complexity" evidence="1">
    <location>
        <begin position="225"/>
        <end position="238"/>
    </location>
</feature>
<keyword evidence="2" id="KW-0812">Transmembrane</keyword>
<keyword evidence="2" id="KW-1133">Transmembrane helix</keyword>
<dbReference type="AlphaFoldDB" id="A0A0N4Z9Y5"/>
<dbReference type="WBParaSite" id="PTRK_0000419300.1">
    <property type="protein sequence ID" value="PTRK_0000419300.1"/>
    <property type="gene ID" value="PTRK_0000419300"/>
</dbReference>
<feature type="compositionally biased region" description="Basic residues" evidence="1">
    <location>
        <begin position="202"/>
        <end position="217"/>
    </location>
</feature>
<feature type="region of interest" description="Disordered" evidence="1">
    <location>
        <begin position="168"/>
        <end position="247"/>
    </location>
</feature>
<evidence type="ECO:0000256" key="2">
    <source>
        <dbReference type="SAM" id="Phobius"/>
    </source>
</evidence>
<feature type="compositionally biased region" description="Polar residues" evidence="1">
    <location>
        <begin position="190"/>
        <end position="201"/>
    </location>
</feature>
<evidence type="ECO:0000313" key="4">
    <source>
        <dbReference type="WBParaSite" id="PTRK_0000419300.1"/>
    </source>
</evidence>
<keyword evidence="2" id="KW-0472">Membrane</keyword>
<evidence type="ECO:0000256" key="1">
    <source>
        <dbReference type="SAM" id="MobiDB-lite"/>
    </source>
</evidence>
<feature type="compositionally biased region" description="Basic and acidic residues" evidence="1">
    <location>
        <begin position="179"/>
        <end position="189"/>
    </location>
</feature>
<keyword evidence="3" id="KW-1185">Reference proteome</keyword>
<sequence>MSSVDGLQKNCVSLNEENQSLLIQRNWFLALLIVTLVISLIVIIFLIWRYKSKFKLSKDKVMRDQATKFVKIVHEVRGQENKCKDAMTKGYCPKKVCNECNNKDDDDDDLAKTIVIYIPKGVNLDEATERKLNLLAMSDDIRNFNCFNNINPCKGRCLDETTNTSLMSTQNRLSSQGAKIEKEDTKSISEKSLSTETTANTPKKKRGKSRRSRRQKKVKSDDRSLSSPSSSIQTQTTSKEIKTQDLK</sequence>
<accession>A0A0N4Z9Y5</accession>
<reference evidence="4" key="1">
    <citation type="submission" date="2017-02" db="UniProtKB">
        <authorList>
            <consortium name="WormBaseParasite"/>
        </authorList>
    </citation>
    <scope>IDENTIFICATION</scope>
</reference>
<feature type="transmembrane region" description="Helical" evidence="2">
    <location>
        <begin position="27"/>
        <end position="48"/>
    </location>
</feature>
<evidence type="ECO:0000313" key="3">
    <source>
        <dbReference type="Proteomes" id="UP000038045"/>
    </source>
</evidence>